<accession>A0ABT0M9N7</accession>
<keyword evidence="1" id="KW-0472">Membrane</keyword>
<dbReference type="InterPro" id="IPR005182">
    <property type="entry name" value="YdbS-like_PH"/>
</dbReference>
<dbReference type="RefSeq" id="WP_249099134.1">
    <property type="nucleotide sequence ID" value="NZ_JAMAST010000003.1"/>
</dbReference>
<keyword evidence="4" id="KW-1185">Reference proteome</keyword>
<protein>
    <submittedName>
        <fullName evidence="3">PH domain-containing protein</fullName>
    </submittedName>
</protein>
<reference evidence="3 4" key="1">
    <citation type="submission" date="2022-05" db="EMBL/GenBank/DDBJ databases">
        <title>Sporolactobacillus sp nov CPB3-1, isolated from tree bark (Mangifera indica L.).</title>
        <authorList>
            <person name="Phuengjayaem S."/>
            <person name="Tanasupawat S."/>
        </authorList>
    </citation>
    <scope>NUCLEOTIDE SEQUENCE [LARGE SCALE GENOMIC DNA]</scope>
    <source>
        <strain evidence="3 4">CPB3-1</strain>
    </source>
</reference>
<dbReference type="EMBL" id="JAMAST010000003">
    <property type="protein sequence ID" value="MCL1631358.1"/>
    <property type="molecule type" value="Genomic_DNA"/>
</dbReference>
<gene>
    <name evidence="3" type="ORF">M3N64_05255</name>
</gene>
<comment type="caution">
    <text evidence="3">The sequence shown here is derived from an EMBL/GenBank/DDBJ whole genome shotgun (WGS) entry which is preliminary data.</text>
</comment>
<evidence type="ECO:0000313" key="4">
    <source>
        <dbReference type="Proteomes" id="UP001203004"/>
    </source>
</evidence>
<evidence type="ECO:0000259" key="2">
    <source>
        <dbReference type="Pfam" id="PF03703"/>
    </source>
</evidence>
<proteinExistence type="predicted"/>
<keyword evidence="1" id="KW-1133">Transmembrane helix</keyword>
<dbReference type="Proteomes" id="UP001203004">
    <property type="component" value="Unassembled WGS sequence"/>
</dbReference>
<evidence type="ECO:0000313" key="3">
    <source>
        <dbReference type="EMBL" id="MCL1631358.1"/>
    </source>
</evidence>
<organism evidence="3 4">
    <name type="scientific">Sporolactobacillus mangiferae</name>
    <dbReference type="NCBI Taxonomy" id="2940498"/>
    <lineage>
        <taxon>Bacteria</taxon>
        <taxon>Bacillati</taxon>
        <taxon>Bacillota</taxon>
        <taxon>Bacilli</taxon>
        <taxon>Bacillales</taxon>
        <taxon>Sporolactobacillaceae</taxon>
        <taxon>Sporolactobacillus</taxon>
    </lineage>
</organism>
<keyword evidence="1" id="KW-0812">Transmembrane</keyword>
<feature type="transmembrane region" description="Helical" evidence="1">
    <location>
        <begin position="45"/>
        <end position="66"/>
    </location>
</feature>
<evidence type="ECO:0000256" key="1">
    <source>
        <dbReference type="SAM" id="Phobius"/>
    </source>
</evidence>
<dbReference type="Pfam" id="PF03703">
    <property type="entry name" value="bPH_2"/>
    <property type="match status" value="1"/>
</dbReference>
<dbReference type="PANTHER" id="PTHR34473:SF2">
    <property type="entry name" value="UPF0699 TRANSMEMBRANE PROTEIN YDBT"/>
    <property type="match status" value="1"/>
</dbReference>
<feature type="domain" description="YdbS-like PH" evidence="2">
    <location>
        <begin position="72"/>
        <end position="148"/>
    </location>
</feature>
<dbReference type="PANTHER" id="PTHR34473">
    <property type="entry name" value="UPF0699 TRANSMEMBRANE PROTEIN YDBS"/>
    <property type="match status" value="1"/>
</dbReference>
<sequence length="160" mass="18441">MQKKQLNPGIMTIWRQRAVLAHLIFWLIIGGLTTSILFFHWPHFFLLIAGTLATLNILQLILYVFIFPGINYRTFFYEIRQEDLLIQDGIFVITQTIIPFTRVQNVETEQGPLLRKYHLTSVSITTAAGAHEIPALEEQDARALRDQISTLIKEHPANEI</sequence>
<name>A0ABT0M9N7_9BACL</name>
<feature type="transmembrane region" description="Helical" evidence="1">
    <location>
        <begin position="20"/>
        <end position="39"/>
    </location>
</feature>